<keyword evidence="1 5" id="KW-0547">Nucleotide-binding</keyword>
<name>A0ABR1JSU6_9AGAR</name>
<evidence type="ECO:0000256" key="1">
    <source>
        <dbReference type="ARBA" id="ARBA00022741"/>
    </source>
</evidence>
<feature type="domain" description="UvrD-like helicase ATP-binding" evidence="7">
    <location>
        <begin position="487"/>
        <end position="863"/>
    </location>
</feature>
<evidence type="ECO:0000256" key="2">
    <source>
        <dbReference type="ARBA" id="ARBA00022801"/>
    </source>
</evidence>
<evidence type="ECO:0000313" key="8">
    <source>
        <dbReference type="EMBL" id="KAK7464397.1"/>
    </source>
</evidence>
<dbReference type="SMART" id="SM00028">
    <property type="entry name" value="TPR"/>
    <property type="match status" value="2"/>
</dbReference>
<evidence type="ECO:0000256" key="5">
    <source>
        <dbReference type="PROSITE-ProRule" id="PRU00560"/>
    </source>
</evidence>
<dbReference type="InterPro" id="IPR027417">
    <property type="entry name" value="P-loop_NTPase"/>
</dbReference>
<accession>A0ABR1JSU6</accession>
<evidence type="ECO:0000256" key="6">
    <source>
        <dbReference type="SAM" id="MobiDB-lite"/>
    </source>
</evidence>
<evidence type="ECO:0000259" key="7">
    <source>
        <dbReference type="PROSITE" id="PS51198"/>
    </source>
</evidence>
<comment type="caution">
    <text evidence="8">The sequence shown here is derived from an EMBL/GenBank/DDBJ whole genome shotgun (WGS) entry which is preliminary data.</text>
</comment>
<dbReference type="Pfam" id="PF00580">
    <property type="entry name" value="UvrD-helicase"/>
    <property type="match status" value="1"/>
</dbReference>
<keyword evidence="2 5" id="KW-0378">Hydrolase</keyword>
<keyword evidence="9" id="KW-1185">Reference proteome</keyword>
<reference evidence="8 9" key="1">
    <citation type="submission" date="2024-01" db="EMBL/GenBank/DDBJ databases">
        <title>A draft genome for the cacao thread blight pathogen Marasmiellus scandens.</title>
        <authorList>
            <person name="Baruah I.K."/>
            <person name="Leung J."/>
            <person name="Bukari Y."/>
            <person name="Amoako-Attah I."/>
            <person name="Meinhardt L.W."/>
            <person name="Bailey B.A."/>
            <person name="Cohen S.P."/>
        </authorList>
    </citation>
    <scope>NUCLEOTIDE SEQUENCE [LARGE SCALE GENOMIC DNA]</scope>
    <source>
        <strain evidence="8 9">GH-19</strain>
    </source>
</reference>
<evidence type="ECO:0000256" key="4">
    <source>
        <dbReference type="ARBA" id="ARBA00022840"/>
    </source>
</evidence>
<dbReference type="EMBL" id="JBANRG010000008">
    <property type="protein sequence ID" value="KAK7464397.1"/>
    <property type="molecule type" value="Genomic_DNA"/>
</dbReference>
<dbReference type="InterPro" id="IPR014017">
    <property type="entry name" value="DNA_helicase_UvrD-like_C"/>
</dbReference>
<feature type="region of interest" description="Disordered" evidence="6">
    <location>
        <begin position="132"/>
        <end position="153"/>
    </location>
</feature>
<dbReference type="InterPro" id="IPR039904">
    <property type="entry name" value="TRANK1"/>
</dbReference>
<feature type="binding site" evidence="5">
    <location>
        <begin position="508"/>
        <end position="515"/>
    </location>
    <ligand>
        <name>ATP</name>
        <dbReference type="ChEBI" id="CHEBI:30616"/>
    </ligand>
</feature>
<keyword evidence="3 5" id="KW-0347">Helicase</keyword>
<dbReference type="Proteomes" id="UP001498398">
    <property type="component" value="Unassembled WGS sequence"/>
</dbReference>
<dbReference type="Pfam" id="PF13361">
    <property type="entry name" value="UvrD_C"/>
    <property type="match status" value="1"/>
</dbReference>
<protein>
    <recommendedName>
        <fullName evidence="7">UvrD-like helicase ATP-binding domain-containing protein</fullName>
    </recommendedName>
</protein>
<keyword evidence="4 5" id="KW-0067">ATP-binding</keyword>
<dbReference type="PANTHER" id="PTHR21529:SF4">
    <property type="entry name" value="TPR AND ANKYRIN REPEAT-CONTAINING PROTEIN 1"/>
    <property type="match status" value="1"/>
</dbReference>
<proteinExistence type="predicted"/>
<organism evidence="8 9">
    <name type="scientific">Marasmiellus scandens</name>
    <dbReference type="NCBI Taxonomy" id="2682957"/>
    <lineage>
        <taxon>Eukaryota</taxon>
        <taxon>Fungi</taxon>
        <taxon>Dikarya</taxon>
        <taxon>Basidiomycota</taxon>
        <taxon>Agaricomycotina</taxon>
        <taxon>Agaricomycetes</taxon>
        <taxon>Agaricomycetidae</taxon>
        <taxon>Agaricales</taxon>
        <taxon>Marasmiineae</taxon>
        <taxon>Omphalotaceae</taxon>
        <taxon>Marasmiellus</taxon>
    </lineage>
</organism>
<evidence type="ECO:0000313" key="9">
    <source>
        <dbReference type="Proteomes" id="UP001498398"/>
    </source>
</evidence>
<dbReference type="InterPro" id="IPR014016">
    <property type="entry name" value="UvrD-like_ATP-bd"/>
</dbReference>
<sequence length="1533" mass="174449">MFSDLFEIDRLTSVQAIDDALADFECCIDKYNFERALRELIEDKKVRFLPLLFSNIDALRGWIIETFPTDPHRYATSLQYELLLNLSEFFITSDALPVQQRDIDLSFRHRVIPKVPDLIKTLCSLDFVADSTSVDSGEPVKTSQKQRKKKQRAEVKSRALDERLFQDLELNLKTPQSKKDVDTAVVAILAQQKIFLEFYLDILQFEGVAERIKPSFIVVPSLVQRPVDNAPEAGLVEELVSAPSAYPKVQPMKSALYFDSVTGFGAWTILINQNAESELRGRYKKDKVSFDIIVKKITELSNGHFSDDNQKRLAGPGTEVPIFEAKLTGDLRLIYQIDVISSGNQEQQAIKVLGINTHAQMDKRMWQSIGRHLERKGKEYKQRCAFRKCAPKSDGQTFIPESWPPLPESQLHEEGLPNLLAEDTHPVSDILVSCGNSSLRVTAQAFSRFLMEKFVVLSQPVLNGKLENKFSMSSHSEDSNVGRCGDNLSSSRFERLIIEHPASCYVIGRSGTGKTTTLLFKMLLVERTYQLAPADTPKPRQIFVTQSRVLAEKVEQYFVSLVKSLVTANQSPEELQATYGSAAPGDDDEGGDMIDRDDVLDWSGDLPKKFSELQDKHFPLFTTFDTLCLMLEADMVGHEPAKQNRSPKVFTSKRSKPDSQRVTALTYRQFLRDYWPHFTQSLVKRLDPTLVFSEFLGIIQGSEETLKGDTVHYLSRLEYEAMSVRRHSTFAESRENLYTLFTSYLSKKREYGQIDGADRTHTILDFFSEKGIPGQKVDHLYVDEVQDNLLIDTLILRALCHDPNGLFWSGDTAQTISVGSSFRFDALKAFQWRLEEKRRQESSTRQSSAQPEIFQLAINYRSHSGIVNCAHSVIELITHFWKDSIDKLSPERGVVEGPKPVYFVGWDESSNGLESSLDSFVFGDFENRIEFGAEQCILVRDEAAKERLQAVIGENVGLIMTIYDSKGLEFNDVLLYNFFGDSSAELSQWRIILSTLNGKDTSTPDFDRNRLRYASVCSELKFLYVAITRARENVWIIESSEKGKGMPMKCYWESKELIRILTPGMDIPSLATTSAPEEWAKKGDVLFHQKKYAHAKLCYEKARMYDRAAIANAYVLRTKADSIGKGSKTELQKRAELFRSAAEAFMACSKTASQKRRLDYLRLSGDCYKNANELFHAAEAYRSAKQFNDAVLCYREISHFDEAIDILKQEPENVRPEVANDVTRLAKLFYFNQVQVLSPTTEEHEMKLRQVSNLFEDVDETLEYLEDRDLDVARVAVLIAHDRFDEAAQLHLQEGRVLDAIQLYLRDQESDKAARQARDCILQGLWQNLSFGVVLEHAGNLTAEYLQLASKLNPAVRESHEEIGMFQAIASNSTSQLPVLAKRFYEEQNLPAALLCYDHYFTNFPEIRYTSLQELSSQLMMFSTYIQLLSDVLAKPNPQDSARLSKLFGFQRISESQVLLPGGTLLNTKCSTGSATQDLILSSQQFSEQFRFHLSARLCERIYAENEASANVLELRVLTYTFTRRIRLFTTLE</sequence>
<dbReference type="InterPro" id="IPR019734">
    <property type="entry name" value="TPR_rpt"/>
</dbReference>
<dbReference type="SUPFAM" id="SSF52540">
    <property type="entry name" value="P-loop containing nucleoside triphosphate hydrolases"/>
    <property type="match status" value="1"/>
</dbReference>
<dbReference type="Gene3D" id="3.40.50.300">
    <property type="entry name" value="P-loop containing nucleotide triphosphate hydrolases"/>
    <property type="match status" value="2"/>
</dbReference>
<gene>
    <name evidence="8" type="ORF">VKT23_006561</name>
</gene>
<dbReference type="PANTHER" id="PTHR21529">
    <property type="entry name" value="MAMMARY TURMOR VIRUS RECEPTOR HOMOLOG 1, 2 MTVR1, 2"/>
    <property type="match status" value="1"/>
</dbReference>
<evidence type="ECO:0000256" key="3">
    <source>
        <dbReference type="ARBA" id="ARBA00022806"/>
    </source>
</evidence>
<dbReference type="PROSITE" id="PS51198">
    <property type="entry name" value="UVRD_HELICASE_ATP_BIND"/>
    <property type="match status" value="1"/>
</dbReference>